<accession>A0A1F6A987</accession>
<dbReference type="InterPro" id="IPR000652">
    <property type="entry name" value="Triosephosphate_isomerase"/>
</dbReference>
<dbReference type="STRING" id="1798384.A3D03_05715"/>
<dbReference type="Gene3D" id="3.20.20.70">
    <property type="entry name" value="Aldolase class I"/>
    <property type="match status" value="2"/>
</dbReference>
<dbReference type="UniPathway" id="UPA00138"/>
<comment type="catalytic activity">
    <reaction evidence="3">
        <text>D-glyceraldehyde 3-phosphate = dihydroxyacetone phosphate</text>
        <dbReference type="Rhea" id="RHEA:18585"/>
        <dbReference type="ChEBI" id="CHEBI:57642"/>
        <dbReference type="ChEBI" id="CHEBI:59776"/>
        <dbReference type="EC" id="5.3.1.1"/>
    </reaction>
</comment>
<gene>
    <name evidence="4" type="ORF">A3D03_05715</name>
</gene>
<dbReference type="Pfam" id="PF00121">
    <property type="entry name" value="TIM"/>
    <property type="match status" value="1"/>
</dbReference>
<dbReference type="PANTHER" id="PTHR21139:SF42">
    <property type="entry name" value="TRIOSEPHOSPHATE ISOMERASE"/>
    <property type="match status" value="1"/>
</dbReference>
<dbReference type="Proteomes" id="UP000177092">
    <property type="component" value="Unassembled WGS sequence"/>
</dbReference>
<dbReference type="EC" id="5.3.1.1" evidence="3"/>
<dbReference type="PROSITE" id="PS00171">
    <property type="entry name" value="TIM_1"/>
    <property type="match status" value="1"/>
</dbReference>
<evidence type="ECO:0000256" key="2">
    <source>
        <dbReference type="ARBA" id="ARBA00023235"/>
    </source>
</evidence>
<dbReference type="PANTHER" id="PTHR21139">
    <property type="entry name" value="TRIOSEPHOSPHATE ISOMERASE"/>
    <property type="match status" value="1"/>
</dbReference>
<proteinExistence type="inferred from homology"/>
<comment type="pathway">
    <text evidence="3">Carbohydrate biosynthesis; gluconeogenesis.</text>
</comment>
<organism evidence="4 5">
    <name type="scientific">Candidatus Gottesmanbacteria bacterium RIFCSPHIGHO2_02_FULL_40_13</name>
    <dbReference type="NCBI Taxonomy" id="1798384"/>
    <lineage>
        <taxon>Bacteria</taxon>
        <taxon>Candidatus Gottesmaniibacteriota</taxon>
    </lineage>
</organism>
<evidence type="ECO:0000313" key="5">
    <source>
        <dbReference type="Proteomes" id="UP000177092"/>
    </source>
</evidence>
<dbReference type="InterPro" id="IPR020861">
    <property type="entry name" value="Triosephosphate_isomerase_AS"/>
</dbReference>
<reference evidence="4 5" key="1">
    <citation type="journal article" date="2016" name="Nat. Commun.">
        <title>Thousands of microbial genomes shed light on interconnected biogeochemical processes in an aquifer system.</title>
        <authorList>
            <person name="Anantharaman K."/>
            <person name="Brown C.T."/>
            <person name="Hug L.A."/>
            <person name="Sharon I."/>
            <person name="Castelle C.J."/>
            <person name="Probst A.J."/>
            <person name="Thomas B.C."/>
            <person name="Singh A."/>
            <person name="Wilkins M.J."/>
            <person name="Karaoz U."/>
            <person name="Brodie E.L."/>
            <person name="Williams K.H."/>
            <person name="Hubbard S.S."/>
            <person name="Banfield J.F."/>
        </authorList>
    </citation>
    <scope>NUCLEOTIDE SEQUENCE [LARGE SCALE GENOMIC DNA]</scope>
</reference>
<dbReference type="GO" id="GO:0004807">
    <property type="term" value="F:triose-phosphate isomerase activity"/>
    <property type="evidence" value="ECO:0007669"/>
    <property type="project" value="UniProtKB-EC"/>
</dbReference>
<dbReference type="AlphaFoldDB" id="A0A1F6A987"/>
<dbReference type="GO" id="GO:0006094">
    <property type="term" value="P:gluconeogenesis"/>
    <property type="evidence" value="ECO:0007669"/>
    <property type="project" value="UniProtKB-UniPathway"/>
</dbReference>
<dbReference type="GO" id="GO:0005829">
    <property type="term" value="C:cytosol"/>
    <property type="evidence" value="ECO:0007669"/>
    <property type="project" value="TreeGrafter"/>
</dbReference>
<protein>
    <recommendedName>
        <fullName evidence="3">Triosephosphate isomerase</fullName>
        <ecNumber evidence="3">5.3.1.1</ecNumber>
    </recommendedName>
</protein>
<dbReference type="EMBL" id="MFJN01000028">
    <property type="protein sequence ID" value="OGG21116.1"/>
    <property type="molecule type" value="Genomic_DNA"/>
</dbReference>
<dbReference type="InterPro" id="IPR035990">
    <property type="entry name" value="TIM_sf"/>
</dbReference>
<keyword evidence="3" id="KW-0312">Gluconeogenesis</keyword>
<keyword evidence="3" id="KW-0963">Cytoplasm</keyword>
<keyword evidence="3" id="KW-0324">Glycolysis</keyword>
<comment type="similarity">
    <text evidence="1 3">Belongs to the triosephosphate isomerase family.</text>
</comment>
<evidence type="ECO:0000256" key="3">
    <source>
        <dbReference type="RuleBase" id="RU363013"/>
    </source>
</evidence>
<evidence type="ECO:0000256" key="1">
    <source>
        <dbReference type="ARBA" id="ARBA00007422"/>
    </source>
</evidence>
<comment type="subcellular location">
    <subcellularLocation>
        <location evidence="3">Cytoplasm</location>
    </subcellularLocation>
</comment>
<dbReference type="InterPro" id="IPR013785">
    <property type="entry name" value="Aldolase_TIM"/>
</dbReference>
<evidence type="ECO:0000313" key="4">
    <source>
        <dbReference type="EMBL" id="OGG21116.1"/>
    </source>
</evidence>
<dbReference type="UniPathway" id="UPA00109">
    <property type="reaction ID" value="UER00189"/>
</dbReference>
<name>A0A1F6A987_9BACT</name>
<dbReference type="SUPFAM" id="SSF51351">
    <property type="entry name" value="Triosephosphate isomerase (TIM)"/>
    <property type="match status" value="1"/>
</dbReference>
<comment type="pathway">
    <text evidence="3">Carbohydrate degradation; glycolysis; D-glyceraldehyde 3-phosphate from glycerone phosphate: step 1/1.</text>
</comment>
<dbReference type="PROSITE" id="PS51440">
    <property type="entry name" value="TIM_2"/>
    <property type="match status" value="1"/>
</dbReference>
<dbReference type="GO" id="GO:0006096">
    <property type="term" value="P:glycolytic process"/>
    <property type="evidence" value="ECO:0007669"/>
    <property type="project" value="UniProtKB-UniPathway"/>
</dbReference>
<dbReference type="GO" id="GO:0046166">
    <property type="term" value="P:glyceraldehyde-3-phosphate biosynthetic process"/>
    <property type="evidence" value="ECO:0007669"/>
    <property type="project" value="TreeGrafter"/>
</dbReference>
<comment type="caution">
    <text evidence="4">The sequence shown here is derived from an EMBL/GenBank/DDBJ whole genome shotgun (WGS) entry which is preliminary data.</text>
</comment>
<comment type="subunit">
    <text evidence="3">Homodimer.</text>
</comment>
<sequence length="228" mass="24904">MNGKKYIIGNWKSNKILSDVRSWFTKFNSLYKSDNKISLDNLEIVICPPFIYLPEADNLIKKFNLPISLGVQDISPFPQGAYTGEVGASQIADFAKFVLVGHSERRSNFGETDKLLFAKVDQADKNGLQVVYCVADNQTLIPQSVTMVAYEPVWAIGTGKTESGENAGKVADSIRGNLKTLKIIYGGSVNSKNITDFLTGNRLDGVLPGGASLDAGSFWEMIVNASRI</sequence>
<dbReference type="GO" id="GO:0019563">
    <property type="term" value="P:glycerol catabolic process"/>
    <property type="evidence" value="ECO:0007669"/>
    <property type="project" value="TreeGrafter"/>
</dbReference>
<keyword evidence="2 3" id="KW-0413">Isomerase</keyword>
<dbReference type="CDD" id="cd00311">
    <property type="entry name" value="TIM"/>
    <property type="match status" value="1"/>
</dbReference>